<comment type="caution">
    <text evidence="2">The sequence shown here is derived from an EMBL/GenBank/DDBJ whole genome shotgun (WGS) entry which is preliminary data.</text>
</comment>
<dbReference type="AlphaFoldDB" id="A0A916XE43"/>
<name>A0A916XE43_9ACTN</name>
<accession>A0A916XE43</accession>
<feature type="transmembrane region" description="Helical" evidence="1">
    <location>
        <begin position="50"/>
        <end position="68"/>
    </location>
</feature>
<sequence length="75" mass="8129">MNDTTRPAESKVPSLYRFSPGLFIAGIAALMVAVWGIADVGNGASSLHFLPWVLIFVALTLGLILTFAPNRTRRQ</sequence>
<evidence type="ECO:0000313" key="3">
    <source>
        <dbReference type="Proteomes" id="UP000641514"/>
    </source>
</evidence>
<evidence type="ECO:0000313" key="2">
    <source>
        <dbReference type="EMBL" id="GGC65208.1"/>
    </source>
</evidence>
<evidence type="ECO:0000256" key="1">
    <source>
        <dbReference type="SAM" id="Phobius"/>
    </source>
</evidence>
<gene>
    <name evidence="2" type="ORF">GCM10011410_17120</name>
</gene>
<dbReference type="EMBL" id="BMJH01000002">
    <property type="protein sequence ID" value="GGC65208.1"/>
    <property type="molecule type" value="Genomic_DNA"/>
</dbReference>
<organism evidence="2 3">
    <name type="scientific">Hoyosella rhizosphaerae</name>
    <dbReference type="NCBI Taxonomy" id="1755582"/>
    <lineage>
        <taxon>Bacteria</taxon>
        <taxon>Bacillati</taxon>
        <taxon>Actinomycetota</taxon>
        <taxon>Actinomycetes</taxon>
        <taxon>Mycobacteriales</taxon>
        <taxon>Hoyosellaceae</taxon>
        <taxon>Hoyosella</taxon>
    </lineage>
</organism>
<dbReference type="Proteomes" id="UP000641514">
    <property type="component" value="Unassembled WGS sequence"/>
</dbReference>
<feature type="transmembrane region" description="Helical" evidence="1">
    <location>
        <begin position="21"/>
        <end position="38"/>
    </location>
</feature>
<dbReference type="RefSeq" id="WP_188673268.1">
    <property type="nucleotide sequence ID" value="NZ_BMJH01000002.1"/>
</dbReference>
<keyword evidence="3" id="KW-1185">Reference proteome</keyword>
<keyword evidence="1" id="KW-0812">Transmembrane</keyword>
<reference evidence="2" key="1">
    <citation type="journal article" date="2014" name="Int. J. Syst. Evol. Microbiol.">
        <title>Complete genome sequence of Corynebacterium casei LMG S-19264T (=DSM 44701T), isolated from a smear-ripened cheese.</title>
        <authorList>
            <consortium name="US DOE Joint Genome Institute (JGI-PGF)"/>
            <person name="Walter F."/>
            <person name="Albersmeier A."/>
            <person name="Kalinowski J."/>
            <person name="Ruckert C."/>
        </authorList>
    </citation>
    <scope>NUCLEOTIDE SEQUENCE</scope>
    <source>
        <strain evidence="2">CGMCC 1.15478</strain>
    </source>
</reference>
<proteinExistence type="predicted"/>
<reference evidence="2" key="2">
    <citation type="submission" date="2020-09" db="EMBL/GenBank/DDBJ databases">
        <authorList>
            <person name="Sun Q."/>
            <person name="Zhou Y."/>
        </authorList>
    </citation>
    <scope>NUCLEOTIDE SEQUENCE</scope>
    <source>
        <strain evidence="2">CGMCC 1.15478</strain>
    </source>
</reference>
<keyword evidence="1" id="KW-1133">Transmembrane helix</keyword>
<protein>
    <submittedName>
        <fullName evidence="2">Uncharacterized protein</fullName>
    </submittedName>
</protein>
<keyword evidence="1" id="KW-0472">Membrane</keyword>